<evidence type="ECO:0000256" key="3">
    <source>
        <dbReference type="ARBA" id="ARBA00045600"/>
    </source>
</evidence>
<evidence type="ECO:0000256" key="6">
    <source>
        <dbReference type="RuleBase" id="RU366048"/>
    </source>
</evidence>
<comment type="function">
    <text evidence="3">In the nucleus, acts as a transcription coregulator, enhances promoter binding by TP53, a transcription factor it activates, but reduces the promoter binding by E2F1, a transcription factor it represses. Interacts with STAT3 to affect IL17 secretion in T-helper Th17 cells.</text>
</comment>
<proteinExistence type="inferred from homology"/>
<evidence type="ECO:0000256" key="1">
    <source>
        <dbReference type="ARBA" id="ARBA00009658"/>
    </source>
</evidence>
<evidence type="ECO:0000256" key="2">
    <source>
        <dbReference type="ARBA" id="ARBA00022634"/>
    </source>
</evidence>
<comment type="function">
    <text evidence="4">Protein with pleiotropic attributes mediated in a cell-compartment- and tissue-specific manner, which include the plasma membrane-associated cell signaling functions, mitochondrial chaperone, and transcriptional co-regulator of transcription factors in the nucleus. Plays a role in adipose tissue and glucose homeostasis in a sex-specific manner. Contributes to pulmonary vascular remodeling by accelerating proliferation of pulmonary arterial smooth muscle cells.</text>
</comment>
<keyword evidence="6" id="KW-0999">Mitochondrion inner membrane</keyword>
<sequence length="224" mass="24298">MAQSDAVALTDHPLCTILILIPSQSGSRCETVQQKKNVAAKVFESIGKFGLALAVTGGVVNSTLYNVDAGPRAVIFDRFSGLQDTVLPGIFASIREDYDQHVLPSNMTEILKSVVACFDAGELMTQRELVSRKEFTEVVEAKQVAPQEAERARFVVKKAVQQKKAAIIYAEGNPKAAELIANSMATTADGLIELHKWEAAKDIAYQLSCSRNITYLPVGQSVLL</sequence>
<dbReference type="PRINTS" id="PR00679">
    <property type="entry name" value="PROHIBITIN"/>
</dbReference>
<comment type="similarity">
    <text evidence="1 6">Belongs to the prohibitin family.</text>
</comment>
<dbReference type="Proteomes" id="UP001266305">
    <property type="component" value="Unassembled WGS sequence"/>
</dbReference>
<evidence type="ECO:0000256" key="5">
    <source>
        <dbReference type="ARBA" id="ARBA00046138"/>
    </source>
</evidence>
<accession>A0ABQ9UE98</accession>
<evidence type="ECO:0000313" key="8">
    <source>
        <dbReference type="Proteomes" id="UP001266305"/>
    </source>
</evidence>
<dbReference type="EMBL" id="JASSZA010000013">
    <property type="protein sequence ID" value="KAK2095389.1"/>
    <property type="molecule type" value="Genomic_DNA"/>
</dbReference>
<comment type="function">
    <text evidence="5">In the plasma membrane, cooperates with CD86 to mediate CD86-signaling in B lymphocytes that regulates the level of IgG1 produced through the activation of distal signaling intermediates. Upon CD40 engagement, required to activate NF-kappa-B signaling pathway via phospholipase C and protein kinase C activation.</text>
</comment>
<comment type="caution">
    <text evidence="7">The sequence shown here is derived from an EMBL/GenBank/DDBJ whole genome shotgun (WGS) entry which is preliminary data.</text>
</comment>
<organism evidence="7 8">
    <name type="scientific">Saguinus oedipus</name>
    <name type="common">Cotton-top tamarin</name>
    <name type="synonym">Oedipomidas oedipus</name>
    <dbReference type="NCBI Taxonomy" id="9490"/>
    <lineage>
        <taxon>Eukaryota</taxon>
        <taxon>Metazoa</taxon>
        <taxon>Chordata</taxon>
        <taxon>Craniata</taxon>
        <taxon>Vertebrata</taxon>
        <taxon>Euteleostomi</taxon>
        <taxon>Mammalia</taxon>
        <taxon>Eutheria</taxon>
        <taxon>Euarchontoglires</taxon>
        <taxon>Primates</taxon>
        <taxon>Haplorrhini</taxon>
        <taxon>Platyrrhini</taxon>
        <taxon>Cebidae</taxon>
        <taxon>Callitrichinae</taxon>
        <taxon>Saguinus</taxon>
    </lineage>
</organism>
<evidence type="ECO:0000256" key="4">
    <source>
        <dbReference type="ARBA" id="ARBA00046022"/>
    </source>
</evidence>
<dbReference type="PANTHER" id="PTHR23222:SF0">
    <property type="entry name" value="PROHIBITIN 1"/>
    <property type="match status" value="1"/>
</dbReference>
<dbReference type="PANTHER" id="PTHR23222">
    <property type="entry name" value="PROHIBITIN"/>
    <property type="match status" value="1"/>
</dbReference>
<keyword evidence="6" id="KW-0472">Membrane</keyword>
<keyword evidence="2" id="KW-0237">DNA synthesis</keyword>
<reference evidence="7 8" key="1">
    <citation type="submission" date="2023-05" db="EMBL/GenBank/DDBJ databases">
        <title>B98-5 Cell Line De Novo Hybrid Assembly: An Optical Mapping Approach.</title>
        <authorList>
            <person name="Kananen K."/>
            <person name="Auerbach J.A."/>
            <person name="Kautto E."/>
            <person name="Blachly J.S."/>
        </authorList>
    </citation>
    <scope>NUCLEOTIDE SEQUENCE [LARGE SCALE GENOMIC DNA]</scope>
    <source>
        <strain evidence="7">B95-8</strain>
        <tissue evidence="7">Cell line</tissue>
    </source>
</reference>
<gene>
    <name evidence="7" type="ORF">P7K49_026805</name>
</gene>
<keyword evidence="8" id="KW-1185">Reference proteome</keyword>
<keyword evidence="6" id="KW-0496">Mitochondrion</keyword>
<protein>
    <recommendedName>
        <fullName evidence="6">Prohibitin</fullName>
    </recommendedName>
</protein>
<name>A0ABQ9UE98_SAGOE</name>
<dbReference type="InterPro" id="IPR000163">
    <property type="entry name" value="Prohibitin"/>
</dbReference>
<comment type="subcellular location">
    <subcellularLocation>
        <location evidence="6">Mitochondrion inner membrane</location>
    </subcellularLocation>
</comment>
<evidence type="ECO:0000313" key="7">
    <source>
        <dbReference type="EMBL" id="KAK2095389.1"/>
    </source>
</evidence>